<protein>
    <submittedName>
        <fullName evidence="3">LLM class flavin-dependent oxidoreductase</fullName>
    </submittedName>
</protein>
<evidence type="ECO:0000256" key="1">
    <source>
        <dbReference type="ARBA" id="ARBA00023002"/>
    </source>
</evidence>
<evidence type="ECO:0000313" key="3">
    <source>
        <dbReference type="EMBL" id="TDH60566.1"/>
    </source>
</evidence>
<dbReference type="Pfam" id="PF00296">
    <property type="entry name" value="Bac_luciferase"/>
    <property type="match status" value="1"/>
</dbReference>
<dbReference type="AlphaFoldDB" id="A0A4R5QCH1"/>
<proteinExistence type="predicted"/>
<dbReference type="SUPFAM" id="SSF51679">
    <property type="entry name" value="Bacterial luciferase-like"/>
    <property type="match status" value="1"/>
</dbReference>
<evidence type="ECO:0000259" key="2">
    <source>
        <dbReference type="Pfam" id="PF00296"/>
    </source>
</evidence>
<dbReference type="RefSeq" id="WP_133290616.1">
    <property type="nucleotide sequence ID" value="NZ_SMSJ01000035.1"/>
</dbReference>
<dbReference type="InterPro" id="IPR011251">
    <property type="entry name" value="Luciferase-like_dom"/>
</dbReference>
<gene>
    <name evidence="3" type="ORF">E2C06_21210</name>
</gene>
<keyword evidence="4" id="KW-1185">Reference proteome</keyword>
<organism evidence="3 4">
    <name type="scientific">Dankookia rubra</name>
    <dbReference type="NCBI Taxonomy" id="1442381"/>
    <lineage>
        <taxon>Bacteria</taxon>
        <taxon>Pseudomonadati</taxon>
        <taxon>Pseudomonadota</taxon>
        <taxon>Alphaproteobacteria</taxon>
        <taxon>Acetobacterales</taxon>
        <taxon>Roseomonadaceae</taxon>
        <taxon>Dankookia</taxon>
    </lineage>
</organism>
<dbReference type="Gene3D" id="3.20.20.30">
    <property type="entry name" value="Luciferase-like domain"/>
    <property type="match status" value="1"/>
</dbReference>
<dbReference type="EMBL" id="SMSJ01000035">
    <property type="protein sequence ID" value="TDH60566.1"/>
    <property type="molecule type" value="Genomic_DNA"/>
</dbReference>
<evidence type="ECO:0000313" key="4">
    <source>
        <dbReference type="Proteomes" id="UP000295096"/>
    </source>
</evidence>
<dbReference type="PANTHER" id="PTHR43244">
    <property type="match status" value="1"/>
</dbReference>
<reference evidence="3 4" key="1">
    <citation type="journal article" date="2016" name="J. Microbiol.">
        <title>Dankookia rubra gen. nov., sp. nov., an alphaproteobacterium isolated from sediment of a shallow stream.</title>
        <authorList>
            <person name="Kim W.H."/>
            <person name="Kim D.H."/>
            <person name="Kang K."/>
            <person name="Ahn T.Y."/>
        </authorList>
    </citation>
    <scope>NUCLEOTIDE SEQUENCE [LARGE SCALE GENOMIC DNA]</scope>
    <source>
        <strain evidence="3 4">JCM30602</strain>
    </source>
</reference>
<dbReference type="PANTHER" id="PTHR43244:SF1">
    <property type="entry name" value="5,10-METHYLENETETRAHYDROMETHANOPTERIN REDUCTASE"/>
    <property type="match status" value="1"/>
</dbReference>
<dbReference type="GO" id="GO:0016705">
    <property type="term" value="F:oxidoreductase activity, acting on paired donors, with incorporation or reduction of molecular oxygen"/>
    <property type="evidence" value="ECO:0007669"/>
    <property type="project" value="InterPro"/>
</dbReference>
<dbReference type="Proteomes" id="UP000295096">
    <property type="component" value="Unassembled WGS sequence"/>
</dbReference>
<dbReference type="InterPro" id="IPR036661">
    <property type="entry name" value="Luciferase-like_sf"/>
</dbReference>
<accession>A0A4R5QCH1</accession>
<name>A0A4R5QCH1_9PROT</name>
<comment type="caution">
    <text evidence="3">The sequence shown here is derived from an EMBL/GenBank/DDBJ whole genome shotgun (WGS) entry which is preliminary data.</text>
</comment>
<dbReference type="OrthoDB" id="7247902at2"/>
<feature type="domain" description="Luciferase-like" evidence="2">
    <location>
        <begin position="5"/>
        <end position="303"/>
    </location>
</feature>
<dbReference type="InterPro" id="IPR050564">
    <property type="entry name" value="F420-G6PD/mer"/>
</dbReference>
<sequence>MAAPRIGYLLPTRERVMEGRHDTGPLLALAERAEALGYDSIWVGDSLLARPRHDPMTLLAAVAARTRRVELGTAVLLPALRNPVLLAHQWATLDRLAEGRLILGVGIASDVPNIRDEFEAAGVPWDRRLGRMLEGLRLCRALWSGQPVDWDGRWRVRAGTLGPTPHRPGGPPIWVAGSAEPTIERVGRHFDGWFPNGPSPAQYAETWRAMQAAARTAGRDPGAITGAAYLTLAVDEDAARANARLDRFMAGYYGQRPDTIRKRQACFAGPLAGARDWLAAYAAAGVSHFTLRFAGDHERHLELLAGIGAGLAAPAPAG</sequence>
<keyword evidence="1" id="KW-0560">Oxidoreductase</keyword>